<name>A0AAV9WGX2_9PEZI</name>
<keyword evidence="3" id="KW-1185">Reference proteome</keyword>
<accession>A0AAV9WGX2</accession>
<gene>
    <name evidence="2" type="ORF">TWF481_006104</name>
</gene>
<proteinExistence type="predicted"/>
<sequence>MSDQPFQNSKRHSGTDAFQEPELETELDNISFEEVDLVAIERAWAKRRECLKLELDGYTSNSIPSISHENLATDPFTRWYTEDTTDGFFHNVGEVRKLPKTTFRPYFRKRTQIGIRKLDSYADFESDAGATCGLLSEISRGLSRL</sequence>
<evidence type="ECO:0000256" key="1">
    <source>
        <dbReference type="SAM" id="MobiDB-lite"/>
    </source>
</evidence>
<dbReference type="Proteomes" id="UP001370758">
    <property type="component" value="Unassembled WGS sequence"/>
</dbReference>
<dbReference type="EMBL" id="JAVHJL010000003">
    <property type="protein sequence ID" value="KAK6507681.1"/>
    <property type="molecule type" value="Genomic_DNA"/>
</dbReference>
<dbReference type="AlphaFoldDB" id="A0AAV9WGX2"/>
<evidence type="ECO:0000313" key="2">
    <source>
        <dbReference type="EMBL" id="KAK6507681.1"/>
    </source>
</evidence>
<comment type="caution">
    <text evidence="2">The sequence shown here is derived from an EMBL/GenBank/DDBJ whole genome shotgun (WGS) entry which is preliminary data.</text>
</comment>
<protein>
    <submittedName>
        <fullName evidence="2">Uncharacterized protein</fullName>
    </submittedName>
</protein>
<reference evidence="2 3" key="1">
    <citation type="submission" date="2023-08" db="EMBL/GenBank/DDBJ databases">
        <authorList>
            <person name="Palmer J.M."/>
        </authorList>
    </citation>
    <scope>NUCLEOTIDE SEQUENCE [LARGE SCALE GENOMIC DNA]</scope>
    <source>
        <strain evidence="2 3">TWF481</strain>
    </source>
</reference>
<feature type="region of interest" description="Disordered" evidence="1">
    <location>
        <begin position="1"/>
        <end position="23"/>
    </location>
</feature>
<organism evidence="2 3">
    <name type="scientific">Arthrobotrys musiformis</name>
    <dbReference type="NCBI Taxonomy" id="47236"/>
    <lineage>
        <taxon>Eukaryota</taxon>
        <taxon>Fungi</taxon>
        <taxon>Dikarya</taxon>
        <taxon>Ascomycota</taxon>
        <taxon>Pezizomycotina</taxon>
        <taxon>Orbiliomycetes</taxon>
        <taxon>Orbiliales</taxon>
        <taxon>Orbiliaceae</taxon>
        <taxon>Arthrobotrys</taxon>
    </lineage>
</organism>
<evidence type="ECO:0000313" key="3">
    <source>
        <dbReference type="Proteomes" id="UP001370758"/>
    </source>
</evidence>